<dbReference type="Gene3D" id="2.170.150.80">
    <property type="entry name" value="NAC domain"/>
    <property type="match status" value="1"/>
</dbReference>
<evidence type="ECO:0000313" key="8">
    <source>
        <dbReference type="Proteomes" id="UP000436088"/>
    </source>
</evidence>
<feature type="compositionally biased region" description="Polar residues" evidence="5">
    <location>
        <begin position="395"/>
        <end position="414"/>
    </location>
</feature>
<dbReference type="PANTHER" id="PTHR31744">
    <property type="entry name" value="PROTEIN CUP-SHAPED COTYLEDON 2-RELATED"/>
    <property type="match status" value="1"/>
</dbReference>
<dbReference type="InterPro" id="IPR003441">
    <property type="entry name" value="NAC-dom"/>
</dbReference>
<organism evidence="7 8">
    <name type="scientific">Hibiscus syriacus</name>
    <name type="common">Rose of Sharon</name>
    <dbReference type="NCBI Taxonomy" id="106335"/>
    <lineage>
        <taxon>Eukaryota</taxon>
        <taxon>Viridiplantae</taxon>
        <taxon>Streptophyta</taxon>
        <taxon>Embryophyta</taxon>
        <taxon>Tracheophyta</taxon>
        <taxon>Spermatophyta</taxon>
        <taxon>Magnoliopsida</taxon>
        <taxon>eudicotyledons</taxon>
        <taxon>Gunneridae</taxon>
        <taxon>Pentapetalae</taxon>
        <taxon>rosids</taxon>
        <taxon>malvids</taxon>
        <taxon>Malvales</taxon>
        <taxon>Malvaceae</taxon>
        <taxon>Malvoideae</taxon>
        <taxon>Hibiscus</taxon>
    </lineage>
</organism>
<evidence type="ECO:0000256" key="5">
    <source>
        <dbReference type="SAM" id="MobiDB-lite"/>
    </source>
</evidence>
<evidence type="ECO:0000259" key="6">
    <source>
        <dbReference type="PROSITE" id="PS51005"/>
    </source>
</evidence>
<dbReference type="SUPFAM" id="SSF101941">
    <property type="entry name" value="NAC domain"/>
    <property type="match status" value="1"/>
</dbReference>
<accession>A0A6A2YR02</accession>
<dbReference type="PROSITE" id="PS51005">
    <property type="entry name" value="NAC"/>
    <property type="match status" value="1"/>
</dbReference>
<feature type="domain" description="NAC" evidence="6">
    <location>
        <begin position="3"/>
        <end position="163"/>
    </location>
</feature>
<proteinExistence type="predicted"/>
<dbReference type="Proteomes" id="UP000436088">
    <property type="component" value="Unassembled WGS sequence"/>
</dbReference>
<dbReference type="EMBL" id="VEPZ02001303">
    <property type="protein sequence ID" value="KAE8681695.1"/>
    <property type="molecule type" value="Genomic_DNA"/>
</dbReference>
<keyword evidence="4" id="KW-0539">Nucleus</keyword>
<evidence type="ECO:0000256" key="3">
    <source>
        <dbReference type="ARBA" id="ARBA00023163"/>
    </source>
</evidence>
<dbReference type="GO" id="GO:0003677">
    <property type="term" value="F:DNA binding"/>
    <property type="evidence" value="ECO:0007669"/>
    <property type="project" value="UniProtKB-KW"/>
</dbReference>
<sequence length="477" mass="53744">MKHVKGFRFHPTDEEAMEHLWEKQVLDRDSFVQVGDARVPLITQLEDICKFEPEELPGWSELQSGDHVWFFFCTPRYRYRNSKRKNRVTKKGYWNPTGKPRQIVTTFDGKKISGTKQTMVFYKGRVGDKNKKENKTPWLMHELELTLNLPNQKSLTLCKLKKKAGKVDVSRGEEGQSNLCLPLESHCTNNAIPEGQLNSKEPLKEPVSFSENSGIQSELVNNEQTIDEFVDTLIKNDEFYSNQPTFPYKKEDFLLYSDSQIYNANTDIQKNQEGFGELINQKLKAPNDCVPAMNQVGISDHDNSSWSSVVYANDPTNSNGDDNQQNTLFPEEGSSLAFENHVPVDSIPTEGSDFNEFFLNGIQYIAELLSRTEHEELQDQSSTNEQGRNLGNVVSATERSNQYDGSTMPSNSRTDTAEDSVQIDLSNLAGPSMDQIFGKLEELGEANGFVQGNSCGHEFPAAQKEPSPPPFCNIGGL</sequence>
<dbReference type="Pfam" id="PF02365">
    <property type="entry name" value="NAM"/>
    <property type="match status" value="1"/>
</dbReference>
<keyword evidence="8" id="KW-1185">Reference proteome</keyword>
<dbReference type="InterPro" id="IPR036093">
    <property type="entry name" value="NAC_dom_sf"/>
</dbReference>
<evidence type="ECO:0000256" key="2">
    <source>
        <dbReference type="ARBA" id="ARBA00023125"/>
    </source>
</evidence>
<keyword evidence="3" id="KW-0804">Transcription</keyword>
<evidence type="ECO:0000256" key="1">
    <source>
        <dbReference type="ARBA" id="ARBA00023015"/>
    </source>
</evidence>
<reference evidence="7" key="1">
    <citation type="submission" date="2019-09" db="EMBL/GenBank/DDBJ databases">
        <title>Draft genome information of white flower Hibiscus syriacus.</title>
        <authorList>
            <person name="Kim Y.-M."/>
        </authorList>
    </citation>
    <scope>NUCLEOTIDE SEQUENCE [LARGE SCALE GENOMIC DNA]</scope>
    <source>
        <strain evidence="7">YM2019G1</strain>
    </source>
</reference>
<dbReference type="GO" id="GO:0006355">
    <property type="term" value="P:regulation of DNA-templated transcription"/>
    <property type="evidence" value="ECO:0007669"/>
    <property type="project" value="InterPro"/>
</dbReference>
<evidence type="ECO:0000313" key="7">
    <source>
        <dbReference type="EMBL" id="KAE8681695.1"/>
    </source>
</evidence>
<evidence type="ECO:0000256" key="4">
    <source>
        <dbReference type="ARBA" id="ARBA00023242"/>
    </source>
</evidence>
<keyword evidence="2" id="KW-0238">DNA-binding</keyword>
<dbReference type="AlphaFoldDB" id="A0A6A2YR02"/>
<feature type="region of interest" description="Disordered" evidence="5">
    <location>
        <begin position="395"/>
        <end position="417"/>
    </location>
</feature>
<name>A0A6A2YR02_HIBSY</name>
<keyword evidence="1" id="KW-0805">Transcription regulation</keyword>
<protein>
    <submittedName>
        <fullName evidence="7">Arv1-like protein</fullName>
    </submittedName>
</protein>
<gene>
    <name evidence="7" type="ORF">F3Y22_tig00111311pilonHSYRG00330</name>
</gene>
<comment type="caution">
    <text evidence="7">The sequence shown here is derived from an EMBL/GenBank/DDBJ whole genome shotgun (WGS) entry which is preliminary data.</text>
</comment>